<dbReference type="EMBL" id="SOZI01000198">
    <property type="protein sequence ID" value="TNY17487.1"/>
    <property type="molecule type" value="Genomic_DNA"/>
</dbReference>
<feature type="region of interest" description="Disordered" evidence="1">
    <location>
        <begin position="210"/>
        <end position="230"/>
    </location>
</feature>
<evidence type="ECO:0000313" key="2">
    <source>
        <dbReference type="EMBL" id="TNY17487.1"/>
    </source>
</evidence>
<dbReference type="Proteomes" id="UP000311382">
    <property type="component" value="Unassembled WGS sequence"/>
</dbReference>
<evidence type="ECO:0008006" key="4">
    <source>
        <dbReference type="Google" id="ProtNLM"/>
    </source>
</evidence>
<evidence type="ECO:0000256" key="1">
    <source>
        <dbReference type="SAM" id="MobiDB-lite"/>
    </source>
</evidence>
<sequence length="625" mass="65571">MLGDHATAIVVDALEAADVPFALWECCFDLCLAHGAHAEASRFHTPLLASLLSLPRSPPPPTLLPILRRAPSPSAILHSTLVPLLLSSTFAQRLFFHVSLSLFTPSSTSTSSSASRDAPLAAALLIAQCTVACAMLRSIACLTATAVDDPSSGINPVDPDSARAMQDEVRRRVAMQARGALGCALRAGREGGESVRDVRDALHAVLRASAEEDGPALDAHGEHDELAEGSDGVECGAQDELRALEVVCGLACGLRGEDGDGEGPIGAVFADESGEPDVDADALEDALRRFLPLLLRGPSSSSSSDQAVEQRLLDCAGPASSASCRALLRAMSECSAVSQAARAEAGRRLLGEEGDSSADVDTRPEALREADASQGDETDYDEPVFVARPPGSSRSRRRRPRVVDSPDEDPATLARAGLSTSSSSSPTTAPFRAASSTRSASASTLRARTRSATLKPPPQRARPVYRAAPPLSAAPSTDSDTQLDAPQSDDEDYDVDSAADGVSEPEPEVLVLSPSPSATPPPSRAPPAAQQAKAIALVMDLSGPGTAPRSEADDLDLLHSVKRRRREHEQQRGKSRSSSSEADDGRGGRAVIAQMRKRRRVGRGWHGGRGGRETGKDDSEDELAM</sequence>
<feature type="compositionally biased region" description="Polar residues" evidence="1">
    <location>
        <begin position="474"/>
        <end position="485"/>
    </location>
</feature>
<comment type="caution">
    <text evidence="2">The sequence shown here is derived from an EMBL/GenBank/DDBJ whole genome shotgun (WGS) entry which is preliminary data.</text>
</comment>
<feature type="region of interest" description="Disordered" evidence="1">
    <location>
        <begin position="348"/>
        <end position="625"/>
    </location>
</feature>
<gene>
    <name evidence="2" type="ORF">DMC30DRAFT_405669</name>
</gene>
<proteinExistence type="predicted"/>
<name>A0A5C5FL05_9BASI</name>
<dbReference type="OrthoDB" id="2528542at2759"/>
<protein>
    <recommendedName>
        <fullName evidence="4">Proteophosphoglycan ppg4</fullName>
    </recommendedName>
</protein>
<feature type="compositionally biased region" description="Low complexity" evidence="1">
    <location>
        <begin position="411"/>
        <end position="454"/>
    </location>
</feature>
<keyword evidence="3" id="KW-1185">Reference proteome</keyword>
<reference evidence="2 3" key="1">
    <citation type="submission" date="2019-03" db="EMBL/GenBank/DDBJ databases">
        <title>Rhodosporidium diobovatum UCD-FST 08-225 genome sequencing, assembly, and annotation.</title>
        <authorList>
            <person name="Fakankun I.U."/>
            <person name="Fristensky B."/>
            <person name="Levin D.B."/>
        </authorList>
    </citation>
    <scope>NUCLEOTIDE SEQUENCE [LARGE SCALE GENOMIC DNA]</scope>
    <source>
        <strain evidence="2 3">UCD-FST 08-225</strain>
    </source>
</reference>
<feature type="compositionally biased region" description="Basic and acidic residues" evidence="1">
    <location>
        <begin position="360"/>
        <end position="371"/>
    </location>
</feature>
<feature type="compositionally biased region" description="Acidic residues" evidence="1">
    <location>
        <begin position="487"/>
        <end position="507"/>
    </location>
</feature>
<feature type="compositionally biased region" description="Low complexity" evidence="1">
    <location>
        <begin position="526"/>
        <end position="536"/>
    </location>
</feature>
<evidence type="ECO:0000313" key="3">
    <source>
        <dbReference type="Proteomes" id="UP000311382"/>
    </source>
</evidence>
<feature type="compositionally biased region" description="Basic and acidic residues" evidence="1">
    <location>
        <begin position="550"/>
        <end position="559"/>
    </location>
</feature>
<accession>A0A5C5FL05</accession>
<organism evidence="2 3">
    <name type="scientific">Rhodotorula diobovata</name>
    <dbReference type="NCBI Taxonomy" id="5288"/>
    <lineage>
        <taxon>Eukaryota</taxon>
        <taxon>Fungi</taxon>
        <taxon>Dikarya</taxon>
        <taxon>Basidiomycota</taxon>
        <taxon>Pucciniomycotina</taxon>
        <taxon>Microbotryomycetes</taxon>
        <taxon>Sporidiobolales</taxon>
        <taxon>Sporidiobolaceae</taxon>
        <taxon>Rhodotorula</taxon>
    </lineage>
</organism>
<dbReference type="AlphaFoldDB" id="A0A5C5FL05"/>